<protein>
    <submittedName>
        <fullName evidence="2">Bacteriophage protein</fullName>
    </submittedName>
</protein>
<dbReference type="RefSeq" id="WP_074270302.1">
    <property type="nucleotide sequence ID" value="NZ_FVGW01000012.1"/>
</dbReference>
<dbReference type="InterPro" id="IPR029432">
    <property type="entry name" value="Gp28/Gp37-like_dom"/>
</dbReference>
<proteinExistence type="predicted"/>
<organism evidence="2 3">
    <name type="scientific">Mycobacteroides abscessus subsp. massiliense</name>
    <dbReference type="NCBI Taxonomy" id="1962118"/>
    <lineage>
        <taxon>Bacteria</taxon>
        <taxon>Bacillati</taxon>
        <taxon>Actinomycetota</taxon>
        <taxon>Actinomycetes</taxon>
        <taxon>Mycobacteriales</taxon>
        <taxon>Mycobacteriaceae</taxon>
        <taxon>Mycobacteroides</taxon>
        <taxon>Mycobacteroides abscessus</taxon>
    </lineage>
</organism>
<dbReference type="Pfam" id="PF14594">
    <property type="entry name" value="Sipho_Gp37"/>
    <property type="match status" value="1"/>
</dbReference>
<reference evidence="2 3" key="1">
    <citation type="submission" date="2016-11" db="EMBL/GenBank/DDBJ databases">
        <authorList>
            <consortium name="Pathogen Informatics"/>
        </authorList>
    </citation>
    <scope>NUCLEOTIDE SEQUENCE [LARGE SCALE GENOMIC DNA]</scope>
    <source>
        <strain evidence="2 3">911</strain>
    </source>
</reference>
<sequence length="585" mass="65493">MSDSWLGVWADNAKVRRVITAPTDPITKYRLLDGRREIWRRAAKQPPLLRVLDKQLKYLGTLRGQVREGDWERLSDDTGVGKIRVRRDDWLADLMARGTRYTEDLHLAIDLNPNIRSWRTRLGFRIQSVVAVKDEDGTHWVDLELISLREHAKHIALIPTPISAPEFQPLKAWVWLQNFRSGMAFTTFLNLLRTFWPFLALPTSWADPVHWLTTRAGNLSPLHWPIQVQFVNPVLDTSRIVPIAAKAQMLHDIHAPLGEDTGVVLMDYLWLEEDDTSPHPELAALVGEKLARPTRNCVVLAFEDKSGIVGPTGTAFDGALNAVGAILDDTITEVILPLDQDGDGLTDPFFRRLLGVAPEKPSLVWRDCKHSGIITSAHRMQRGTARTVWTGGHSPTILNQAITFGVRYALAQLEQVIPYPGSAYQQPGSSGLDNIYQDQLSDLFFAWQKWTNPKVALWLNDYALIDHVEPGNGIAWVVSSALTIRQGMSKTMPKVAFTMTTRDGHPHVYGFDYLVGDRGMWEVDSIYYVNNIRGMKWSVTDKTPMTHSLTIGKARDHDPFEAGMKALADGWNAIGSLIGGAAIAA</sequence>
<gene>
    <name evidence="2" type="ORF">SAMEA2259716_04781</name>
</gene>
<evidence type="ECO:0000313" key="3">
    <source>
        <dbReference type="Proteomes" id="UP000190074"/>
    </source>
</evidence>
<name>A0A1U0ZSK1_9MYCO</name>
<evidence type="ECO:0000259" key="1">
    <source>
        <dbReference type="Pfam" id="PF14594"/>
    </source>
</evidence>
<dbReference type="Proteomes" id="UP000190074">
    <property type="component" value="Unassembled WGS sequence"/>
</dbReference>
<feature type="domain" description="Gp28/Gp37-like" evidence="1">
    <location>
        <begin position="49"/>
        <end position="553"/>
    </location>
</feature>
<dbReference type="EMBL" id="FVGW01000012">
    <property type="protein sequence ID" value="SKM68477.1"/>
    <property type="molecule type" value="Genomic_DNA"/>
</dbReference>
<dbReference type="AlphaFoldDB" id="A0A1U0ZSK1"/>
<accession>A0A1U0ZSK1</accession>
<evidence type="ECO:0000313" key="2">
    <source>
        <dbReference type="EMBL" id="SKM68477.1"/>
    </source>
</evidence>